<dbReference type="AlphaFoldDB" id="A0A5N5KX16"/>
<dbReference type="Pfam" id="PF02458">
    <property type="entry name" value="Transferase"/>
    <property type="match status" value="1"/>
</dbReference>
<name>A0A5N5KX16_9ROSI</name>
<keyword evidence="1" id="KW-0808">Transferase</keyword>
<evidence type="ECO:0000313" key="3">
    <source>
        <dbReference type="EMBL" id="KAB5535025.1"/>
    </source>
</evidence>
<organism evidence="3 4">
    <name type="scientific">Salix brachista</name>
    <dbReference type="NCBI Taxonomy" id="2182728"/>
    <lineage>
        <taxon>Eukaryota</taxon>
        <taxon>Viridiplantae</taxon>
        <taxon>Streptophyta</taxon>
        <taxon>Embryophyta</taxon>
        <taxon>Tracheophyta</taxon>
        <taxon>Spermatophyta</taxon>
        <taxon>Magnoliopsida</taxon>
        <taxon>eudicotyledons</taxon>
        <taxon>Gunneridae</taxon>
        <taxon>Pentapetalae</taxon>
        <taxon>rosids</taxon>
        <taxon>fabids</taxon>
        <taxon>Malpighiales</taxon>
        <taxon>Salicaceae</taxon>
        <taxon>Saliceae</taxon>
        <taxon>Salix</taxon>
    </lineage>
</organism>
<keyword evidence="4" id="KW-1185">Reference proteome</keyword>
<evidence type="ECO:0000256" key="1">
    <source>
        <dbReference type="ARBA" id="ARBA00022679"/>
    </source>
</evidence>
<evidence type="ECO:0000256" key="2">
    <source>
        <dbReference type="ARBA" id="ARBA00023315"/>
    </source>
</evidence>
<dbReference type="Gene3D" id="3.30.559.10">
    <property type="entry name" value="Chloramphenicol acetyltransferase-like domain"/>
    <property type="match status" value="2"/>
</dbReference>
<dbReference type="GO" id="GO:0016747">
    <property type="term" value="F:acyltransferase activity, transferring groups other than amino-acyl groups"/>
    <property type="evidence" value="ECO:0007669"/>
    <property type="project" value="UniProtKB-ARBA"/>
</dbReference>
<proteinExistence type="predicted"/>
<gene>
    <name evidence="3" type="ORF">DKX38_018111</name>
</gene>
<dbReference type="PANTHER" id="PTHR31625">
    <property type="match status" value="1"/>
</dbReference>
<evidence type="ECO:0000313" key="4">
    <source>
        <dbReference type="Proteomes" id="UP000326939"/>
    </source>
</evidence>
<dbReference type="EMBL" id="VDCV01000011">
    <property type="protein sequence ID" value="KAB5535025.1"/>
    <property type="molecule type" value="Genomic_DNA"/>
</dbReference>
<accession>A0A5N5KX16</accession>
<comment type="caution">
    <text evidence="3">The sequence shown here is derived from an EMBL/GenBank/DDBJ whole genome shotgun (WGS) entry which is preliminary data.</text>
</comment>
<dbReference type="InterPro" id="IPR051504">
    <property type="entry name" value="Plant_metabolite_acyltrans"/>
</dbReference>
<reference evidence="4" key="1">
    <citation type="journal article" date="2019" name="Gigascience">
        <title>De novo genome assembly of the endangered Acer yangbiense, a plant species with extremely small populations endemic to Yunnan Province, China.</title>
        <authorList>
            <person name="Yang J."/>
            <person name="Wariss H.M."/>
            <person name="Tao L."/>
            <person name="Zhang R."/>
            <person name="Yun Q."/>
            <person name="Hollingsworth P."/>
            <person name="Dao Z."/>
            <person name="Luo G."/>
            <person name="Guo H."/>
            <person name="Ma Y."/>
            <person name="Sun W."/>
        </authorList>
    </citation>
    <scope>NUCLEOTIDE SEQUENCE [LARGE SCALE GENOMIC DNA]</scope>
    <source>
        <strain evidence="4">cv. br00</strain>
    </source>
</reference>
<sequence>MPSPKSLNILDICMVGAAHDSKSGTETTLEFSPTFFELEYFRLPTSSCLFFFKLTDSNPSFFHSVIIPKLKQSLSHTLLRFLPIVSCLTWPPHSSRPIFAYDSKNDAVSFTVAESDDDFDRLAGNGIREAADSHPYSPQLLATETKAPLLALQVTLFPNKGFCIGMETHHAMFDGKSASMFFRAWAYTCKYIVEKGEAPLLFPEDITPSFDWSTIKDSEGLEEVYLNLWVSMGKKLDSGLESNPRSVKPFSKLDVQPNLLRATFQLTTEDIKKLRESVLNYHHPAETDPTERLNLSTYVLACSYASVCQVKARGGDSDREVYFLWSADCRSRLDPPLPPNHFGDTVLIYHIVCKAGDFMQENGVAIIAKKLSDSIKRMEKGILEGSKERLGLMLSLGAEVQGIGVSGSTGIQFYDTNFGWGNVVKVELSSIDRAGSFSVMDAGNGSDRRIEIGVVLTSSEMEFFDSFFYNGLEIV</sequence>
<keyword evidence="2" id="KW-0012">Acyltransferase</keyword>
<protein>
    <submittedName>
        <fullName evidence="3">Uncharacterized protein</fullName>
    </submittedName>
</protein>
<dbReference type="Proteomes" id="UP000326939">
    <property type="component" value="Chromosome 11"/>
</dbReference>
<dbReference type="InterPro" id="IPR023213">
    <property type="entry name" value="CAT-like_dom_sf"/>
</dbReference>